<reference evidence="11" key="1">
    <citation type="submission" date="2023-03" db="EMBL/GenBank/DDBJ databases">
        <title>Mating type loci evolution in Malassezia.</title>
        <authorList>
            <person name="Coelho M.A."/>
        </authorList>
    </citation>
    <scope>NUCLEOTIDE SEQUENCE</scope>
    <source>
        <strain evidence="11">CBS 9431</strain>
    </source>
</reference>
<evidence type="ECO:0000256" key="3">
    <source>
        <dbReference type="ARBA" id="ARBA00022692"/>
    </source>
</evidence>
<evidence type="ECO:0000313" key="11">
    <source>
        <dbReference type="EMBL" id="WFD39962.1"/>
    </source>
</evidence>
<name>A0AAF0F3K0_9BASI</name>
<keyword evidence="5 8" id="KW-1133">Transmembrane helix</keyword>
<gene>
    <name evidence="11" type="primary">ERP1</name>
    <name evidence="11" type="ORF">MJAP1_002944</name>
</gene>
<evidence type="ECO:0000256" key="1">
    <source>
        <dbReference type="ARBA" id="ARBA00004479"/>
    </source>
</evidence>
<dbReference type="PROSITE" id="PS50866">
    <property type="entry name" value="GOLD"/>
    <property type="match status" value="1"/>
</dbReference>
<dbReference type="AlphaFoldDB" id="A0AAF0F3K0"/>
<protein>
    <submittedName>
        <fullName evidence="11">Emp24p/erv25p- protein</fullName>
    </submittedName>
</protein>
<keyword evidence="4 9" id="KW-0732">Signal</keyword>
<feature type="signal peptide" evidence="9">
    <location>
        <begin position="1"/>
        <end position="19"/>
    </location>
</feature>
<keyword evidence="12" id="KW-1185">Reference proteome</keyword>
<evidence type="ECO:0000256" key="6">
    <source>
        <dbReference type="ARBA" id="ARBA00023136"/>
    </source>
</evidence>
<feature type="transmembrane region" description="Helical" evidence="8">
    <location>
        <begin position="185"/>
        <end position="206"/>
    </location>
</feature>
<feature type="chain" id="PRO_5042012454" evidence="9">
    <location>
        <begin position="20"/>
        <end position="218"/>
    </location>
</feature>
<evidence type="ECO:0000313" key="12">
    <source>
        <dbReference type="Proteomes" id="UP001217754"/>
    </source>
</evidence>
<comment type="similarity">
    <text evidence="2 7">Belongs to the EMP24/GP25L family.</text>
</comment>
<feature type="domain" description="GOLD" evidence="10">
    <location>
        <begin position="29"/>
        <end position="127"/>
    </location>
</feature>
<dbReference type="InterPro" id="IPR009038">
    <property type="entry name" value="GOLD_dom"/>
</dbReference>
<dbReference type="PANTHER" id="PTHR22811">
    <property type="entry name" value="TRANSMEMBRANE EMP24 DOMAIN-CONTAINING PROTEIN"/>
    <property type="match status" value="1"/>
</dbReference>
<comment type="subcellular location">
    <subcellularLocation>
        <location evidence="1 7">Membrane</location>
        <topology evidence="1 7">Single-pass type I membrane protein</topology>
    </subcellularLocation>
</comment>
<evidence type="ECO:0000256" key="7">
    <source>
        <dbReference type="RuleBase" id="RU003827"/>
    </source>
</evidence>
<keyword evidence="6 8" id="KW-0472">Membrane</keyword>
<evidence type="ECO:0000256" key="2">
    <source>
        <dbReference type="ARBA" id="ARBA00007104"/>
    </source>
</evidence>
<dbReference type="RefSeq" id="XP_060122859.1">
    <property type="nucleotide sequence ID" value="XM_060266876.1"/>
</dbReference>
<evidence type="ECO:0000256" key="9">
    <source>
        <dbReference type="SAM" id="SignalP"/>
    </source>
</evidence>
<keyword evidence="3 7" id="KW-0812">Transmembrane</keyword>
<dbReference type="SMART" id="SM01190">
    <property type="entry name" value="EMP24_GP25L"/>
    <property type="match status" value="1"/>
</dbReference>
<dbReference type="GeneID" id="85226595"/>
<dbReference type="Proteomes" id="UP001217754">
    <property type="component" value="Chromosome 5"/>
</dbReference>
<evidence type="ECO:0000256" key="8">
    <source>
        <dbReference type="SAM" id="Phobius"/>
    </source>
</evidence>
<accession>A0AAF0F3K0</accession>
<evidence type="ECO:0000256" key="5">
    <source>
        <dbReference type="ARBA" id="ARBA00022989"/>
    </source>
</evidence>
<evidence type="ECO:0000259" key="10">
    <source>
        <dbReference type="PROSITE" id="PS50866"/>
    </source>
</evidence>
<dbReference type="EMBL" id="CP119962">
    <property type="protein sequence ID" value="WFD39962.1"/>
    <property type="molecule type" value="Genomic_DNA"/>
</dbReference>
<proteinExistence type="inferred from homology"/>
<dbReference type="GO" id="GO:0016020">
    <property type="term" value="C:membrane"/>
    <property type="evidence" value="ECO:0007669"/>
    <property type="project" value="UniProtKB-SubCell"/>
</dbReference>
<sequence length="218" mass="25312">MSPLWLVLFVLALARSVCSLYFYFEAGQSKCFYEQLPLDTIVVAHYYTEEWDDVQSHYDIPTDLDIGVVVKHIESEHVLVSARGKPEGKFAFTSHEAGNHEICVQTEYHGSRMKNGSLPEVRMHLEVVLGDSHRPNTEADREHSSDLLSRARGLNAKMRDLRKEQQYQREREMKFRDLSEATNARAFWCILVQICTLIAACIWQLSNLRTFFEDKKLR</sequence>
<dbReference type="InterPro" id="IPR015720">
    <property type="entry name" value="Emp24-like"/>
</dbReference>
<organism evidence="11 12">
    <name type="scientific">Malassezia japonica</name>
    <dbReference type="NCBI Taxonomy" id="223818"/>
    <lineage>
        <taxon>Eukaryota</taxon>
        <taxon>Fungi</taxon>
        <taxon>Dikarya</taxon>
        <taxon>Basidiomycota</taxon>
        <taxon>Ustilaginomycotina</taxon>
        <taxon>Malasseziomycetes</taxon>
        <taxon>Malasseziales</taxon>
        <taxon>Malasseziaceae</taxon>
        <taxon>Malassezia</taxon>
    </lineage>
</organism>
<evidence type="ECO:0000256" key="4">
    <source>
        <dbReference type="ARBA" id="ARBA00022729"/>
    </source>
</evidence>
<dbReference type="Pfam" id="PF01105">
    <property type="entry name" value="EMP24_GP25L"/>
    <property type="match status" value="1"/>
</dbReference>